<dbReference type="KEGG" id="mis:MICPUN_55948"/>
<sequence>MPWMGGTEAMKEDAAKLNDFEQRAAAMGGASGDVAQLLEEMRNHTKALERQRKHEDPRLSFTTPEYKEFSRKFTENFKKNFGKPIEWGMVRRYPWSTPQLVKLDVPIDPDGNPWPRDKDGKLIEKEDPTLHQTVNVKD</sequence>
<evidence type="ECO:0000313" key="2">
    <source>
        <dbReference type="EMBL" id="ACO60940.1"/>
    </source>
</evidence>
<evidence type="ECO:0000313" key="3">
    <source>
        <dbReference type="Proteomes" id="UP000002009"/>
    </source>
</evidence>
<dbReference type="InParanoid" id="C1DYG6"/>
<reference evidence="2 3" key="1">
    <citation type="journal article" date="2009" name="Science">
        <title>Green evolution and dynamic adaptations revealed by genomes of the marine picoeukaryotes Micromonas.</title>
        <authorList>
            <person name="Worden A.Z."/>
            <person name="Lee J.H."/>
            <person name="Mock T."/>
            <person name="Rouze P."/>
            <person name="Simmons M.P."/>
            <person name="Aerts A.L."/>
            <person name="Allen A.E."/>
            <person name="Cuvelier M.L."/>
            <person name="Derelle E."/>
            <person name="Everett M.V."/>
            <person name="Foulon E."/>
            <person name="Grimwood J."/>
            <person name="Gundlach H."/>
            <person name="Henrissat B."/>
            <person name="Napoli C."/>
            <person name="McDonald S.M."/>
            <person name="Parker M.S."/>
            <person name="Rombauts S."/>
            <person name="Salamov A."/>
            <person name="Von Dassow P."/>
            <person name="Badger J.H."/>
            <person name="Coutinho P.M."/>
            <person name="Demir E."/>
            <person name="Dubchak I."/>
            <person name="Gentemann C."/>
            <person name="Eikrem W."/>
            <person name="Gready J.E."/>
            <person name="John U."/>
            <person name="Lanier W."/>
            <person name="Lindquist E.A."/>
            <person name="Lucas S."/>
            <person name="Mayer K.F."/>
            <person name="Moreau H."/>
            <person name="Not F."/>
            <person name="Otillar R."/>
            <person name="Panaud O."/>
            <person name="Pangilinan J."/>
            <person name="Paulsen I."/>
            <person name="Piegu B."/>
            <person name="Poliakov A."/>
            <person name="Robbens S."/>
            <person name="Schmutz J."/>
            <person name="Toulza E."/>
            <person name="Wyss T."/>
            <person name="Zelensky A."/>
            <person name="Zhou K."/>
            <person name="Armbrust E.V."/>
            <person name="Bhattacharya D."/>
            <person name="Goodenough U.W."/>
            <person name="Van de Peer Y."/>
            <person name="Grigoriev I.V."/>
        </authorList>
    </citation>
    <scope>NUCLEOTIDE SEQUENCE [LARGE SCALE GENOMIC DNA]</scope>
    <source>
        <strain evidence="3">RCC299 / NOUM17</strain>
    </source>
</reference>
<dbReference type="AlphaFoldDB" id="C1DYG6"/>
<dbReference type="RefSeq" id="XP_002499682.1">
    <property type="nucleotide sequence ID" value="XM_002499636.1"/>
</dbReference>
<protein>
    <submittedName>
        <fullName evidence="2">Uncharacterized protein</fullName>
    </submittedName>
</protein>
<dbReference type="GeneID" id="8241358"/>
<dbReference type="EMBL" id="CP001323">
    <property type="protein sequence ID" value="ACO60940.1"/>
    <property type="molecule type" value="Genomic_DNA"/>
</dbReference>
<dbReference type="Proteomes" id="UP000002009">
    <property type="component" value="Chromosome 2"/>
</dbReference>
<keyword evidence="3" id="KW-1185">Reference proteome</keyword>
<evidence type="ECO:0000256" key="1">
    <source>
        <dbReference type="SAM" id="MobiDB-lite"/>
    </source>
</evidence>
<gene>
    <name evidence="2" type="ORF">MICPUN_55948</name>
</gene>
<name>C1DYG6_MICCC</name>
<proteinExistence type="predicted"/>
<feature type="region of interest" description="Disordered" evidence="1">
    <location>
        <begin position="104"/>
        <end position="138"/>
    </location>
</feature>
<accession>C1DYG6</accession>
<organism evidence="2 3">
    <name type="scientific">Micromonas commoda (strain RCC299 / NOUM17 / CCMP2709)</name>
    <name type="common">Picoplanktonic green alga</name>
    <dbReference type="NCBI Taxonomy" id="296587"/>
    <lineage>
        <taxon>Eukaryota</taxon>
        <taxon>Viridiplantae</taxon>
        <taxon>Chlorophyta</taxon>
        <taxon>Mamiellophyceae</taxon>
        <taxon>Mamiellales</taxon>
        <taxon>Mamiellaceae</taxon>
        <taxon>Micromonas</taxon>
    </lineage>
</organism>
<feature type="compositionally biased region" description="Basic and acidic residues" evidence="1">
    <location>
        <begin position="115"/>
        <end position="129"/>
    </location>
</feature>
<dbReference type="OrthoDB" id="564430at2759"/>